<evidence type="ECO:0000256" key="1">
    <source>
        <dbReference type="ARBA" id="ARBA00022723"/>
    </source>
</evidence>
<dbReference type="Gene3D" id="4.10.1000.10">
    <property type="entry name" value="Zinc finger, CCCH-type"/>
    <property type="match status" value="1"/>
</dbReference>
<feature type="domain" description="C3H1-type" evidence="5">
    <location>
        <begin position="45"/>
        <end position="73"/>
    </location>
</feature>
<dbReference type="SUPFAM" id="SSF90229">
    <property type="entry name" value="CCCH zinc finger"/>
    <property type="match status" value="1"/>
</dbReference>
<dbReference type="InterPro" id="IPR000571">
    <property type="entry name" value="Znf_CCCH"/>
</dbReference>
<dbReference type="GO" id="GO:0008270">
    <property type="term" value="F:zinc ion binding"/>
    <property type="evidence" value="ECO:0007669"/>
    <property type="project" value="UniProtKB-KW"/>
</dbReference>
<dbReference type="SMART" id="SM00356">
    <property type="entry name" value="ZnF_C3H1"/>
    <property type="match status" value="1"/>
</dbReference>
<evidence type="ECO:0000256" key="3">
    <source>
        <dbReference type="ARBA" id="ARBA00022833"/>
    </source>
</evidence>
<sequence>MSYENSNGDMSDNSEDEWVEKKSRRYIPPKKTFHKTFKKEQKKENLKKVLCNNITHSGKCQYGSKCLYAHSLEEQNIEPMRKYVLELLDRQDLENVNINDDELYDTLYLFTRICNDCINGKCTGGYNCKHGICKRELQICYDDLNYGFCDDKYCKLIHLSKKGLHPKYKLKGKTKFGDVSKYNGALLTEDLLMKMFTKKEKNVSDDEVDRSIEDMIINDNYEESDPECEKSIFEDNLTKLFD</sequence>
<keyword evidence="3" id="KW-0862">Zinc</keyword>
<keyword evidence="1" id="KW-0479">Metal-binding</keyword>
<dbReference type="EMBL" id="MN739773">
    <property type="protein sequence ID" value="QHT25600.1"/>
    <property type="molecule type" value="Genomic_DNA"/>
</dbReference>
<evidence type="ECO:0000313" key="6">
    <source>
        <dbReference type="EMBL" id="QHT25600.1"/>
    </source>
</evidence>
<evidence type="ECO:0000259" key="5">
    <source>
        <dbReference type="PROSITE" id="PS50103"/>
    </source>
</evidence>
<name>A0A6C0EAJ7_9ZZZZ</name>
<reference evidence="6" key="1">
    <citation type="journal article" date="2020" name="Nature">
        <title>Giant virus diversity and host interactions through global metagenomics.</title>
        <authorList>
            <person name="Schulz F."/>
            <person name="Roux S."/>
            <person name="Paez-Espino D."/>
            <person name="Jungbluth S."/>
            <person name="Walsh D.A."/>
            <person name="Denef V.J."/>
            <person name="McMahon K.D."/>
            <person name="Konstantinidis K.T."/>
            <person name="Eloe-Fadrosh E.A."/>
            <person name="Kyrpides N.C."/>
            <person name="Woyke T."/>
        </authorList>
    </citation>
    <scope>NUCLEOTIDE SEQUENCE</scope>
    <source>
        <strain evidence="6">GVMAG-M-3300023179-27</strain>
    </source>
</reference>
<organism evidence="6">
    <name type="scientific">viral metagenome</name>
    <dbReference type="NCBI Taxonomy" id="1070528"/>
    <lineage>
        <taxon>unclassified sequences</taxon>
        <taxon>metagenomes</taxon>
        <taxon>organismal metagenomes</taxon>
    </lineage>
</organism>
<evidence type="ECO:0000256" key="4">
    <source>
        <dbReference type="SAM" id="MobiDB-lite"/>
    </source>
</evidence>
<accession>A0A6C0EAJ7</accession>
<dbReference type="PROSITE" id="PS50103">
    <property type="entry name" value="ZF_C3H1"/>
    <property type="match status" value="1"/>
</dbReference>
<protein>
    <recommendedName>
        <fullName evidence="5">C3H1-type domain-containing protein</fullName>
    </recommendedName>
</protein>
<evidence type="ECO:0000256" key="2">
    <source>
        <dbReference type="ARBA" id="ARBA00022771"/>
    </source>
</evidence>
<dbReference type="AlphaFoldDB" id="A0A6C0EAJ7"/>
<proteinExistence type="predicted"/>
<feature type="compositionally biased region" description="Polar residues" evidence="4">
    <location>
        <begin position="1"/>
        <end position="11"/>
    </location>
</feature>
<feature type="region of interest" description="Disordered" evidence="4">
    <location>
        <begin position="1"/>
        <end position="22"/>
    </location>
</feature>
<dbReference type="InterPro" id="IPR036855">
    <property type="entry name" value="Znf_CCCH_sf"/>
</dbReference>
<keyword evidence="2" id="KW-0863">Zinc-finger</keyword>